<keyword evidence="1 2" id="KW-0238">DNA-binding</keyword>
<dbReference type="PROSITE" id="PS50977">
    <property type="entry name" value="HTH_TETR_2"/>
    <property type="match status" value="1"/>
</dbReference>
<dbReference type="SUPFAM" id="SSF46689">
    <property type="entry name" value="Homeodomain-like"/>
    <property type="match status" value="1"/>
</dbReference>
<protein>
    <submittedName>
        <fullName evidence="4">AcrR family transcriptional regulator</fullName>
    </submittedName>
</protein>
<accession>A0A841ANT0</accession>
<reference evidence="4 5" key="1">
    <citation type="submission" date="2020-08" db="EMBL/GenBank/DDBJ databases">
        <title>Sequencing the genomes of 1000 actinobacteria strains.</title>
        <authorList>
            <person name="Klenk H.-P."/>
        </authorList>
    </citation>
    <scope>NUCLEOTIDE SEQUENCE [LARGE SCALE GENOMIC DNA]</scope>
    <source>
        <strain evidence="4 5">DSM 105784</strain>
    </source>
</reference>
<proteinExistence type="predicted"/>
<dbReference type="EMBL" id="JACHMJ010000001">
    <property type="protein sequence ID" value="MBB5843974.1"/>
    <property type="molecule type" value="Genomic_DNA"/>
</dbReference>
<dbReference type="AlphaFoldDB" id="A0A841ANT0"/>
<feature type="domain" description="HTH tetR-type" evidence="3">
    <location>
        <begin position="14"/>
        <end position="74"/>
    </location>
</feature>
<evidence type="ECO:0000313" key="4">
    <source>
        <dbReference type="EMBL" id="MBB5843974.1"/>
    </source>
</evidence>
<dbReference type="Gene3D" id="1.10.357.10">
    <property type="entry name" value="Tetracycline Repressor, domain 2"/>
    <property type="match status" value="1"/>
</dbReference>
<dbReference type="GO" id="GO:0003677">
    <property type="term" value="F:DNA binding"/>
    <property type="evidence" value="ECO:0007669"/>
    <property type="project" value="UniProtKB-UniRule"/>
</dbReference>
<evidence type="ECO:0000259" key="3">
    <source>
        <dbReference type="PROSITE" id="PS50977"/>
    </source>
</evidence>
<dbReference type="RefSeq" id="WP_221420491.1">
    <property type="nucleotide sequence ID" value="NZ_JACHMJ010000001.1"/>
</dbReference>
<evidence type="ECO:0000256" key="2">
    <source>
        <dbReference type="PROSITE-ProRule" id="PRU00335"/>
    </source>
</evidence>
<name>A0A841ANT0_9MICO</name>
<dbReference type="Pfam" id="PF00440">
    <property type="entry name" value="TetR_N"/>
    <property type="match status" value="1"/>
</dbReference>
<evidence type="ECO:0000256" key="1">
    <source>
        <dbReference type="ARBA" id="ARBA00023125"/>
    </source>
</evidence>
<gene>
    <name evidence="4" type="ORF">HD599_002297</name>
</gene>
<dbReference type="Proteomes" id="UP000536685">
    <property type="component" value="Unassembled WGS sequence"/>
</dbReference>
<sequence length="206" mass="22936">MTIERLGLRDRKRIETRQRLEACAVELVLRDGIENATIDAISELADVSPRTFFNYFDCKEDAILGVRDVEITDEHVAAHIAEHAEADAIESIVRLILTMIGTSVGEHEVRAQRLELVVRYPQLMSRRFTHMTRVAQHLTSAATAILATDDRFADAEPATVDIILTICGSAVRVAVMELAAAHGEPDIEQLQQRATGLVREVVQKLQ</sequence>
<dbReference type="InterPro" id="IPR001647">
    <property type="entry name" value="HTH_TetR"/>
</dbReference>
<keyword evidence="5" id="KW-1185">Reference proteome</keyword>
<organism evidence="4 5">
    <name type="scientific">Conyzicola lurida</name>
    <dbReference type="NCBI Taxonomy" id="1172621"/>
    <lineage>
        <taxon>Bacteria</taxon>
        <taxon>Bacillati</taxon>
        <taxon>Actinomycetota</taxon>
        <taxon>Actinomycetes</taxon>
        <taxon>Micrococcales</taxon>
        <taxon>Microbacteriaceae</taxon>
        <taxon>Conyzicola</taxon>
    </lineage>
</organism>
<feature type="DNA-binding region" description="H-T-H motif" evidence="2">
    <location>
        <begin position="37"/>
        <end position="56"/>
    </location>
</feature>
<evidence type="ECO:0000313" key="5">
    <source>
        <dbReference type="Proteomes" id="UP000536685"/>
    </source>
</evidence>
<comment type="caution">
    <text evidence="4">The sequence shown here is derived from an EMBL/GenBank/DDBJ whole genome shotgun (WGS) entry which is preliminary data.</text>
</comment>
<dbReference type="InterPro" id="IPR009057">
    <property type="entry name" value="Homeodomain-like_sf"/>
</dbReference>